<proteinExistence type="predicted"/>
<dbReference type="InterPro" id="IPR040256">
    <property type="entry name" value="At4g02000-like"/>
</dbReference>
<dbReference type="Proteomes" id="UP001058974">
    <property type="component" value="Chromosome 4"/>
</dbReference>
<sequence>MKGLWFIYDHNLTLREWNPNLYPSNDVVDQLAVWVHIPGLSIEYYDQRFLTFIGNRIGKAIKGRHCKVEYEGLHLLCLSCEKYGHYAENCQDKKVIKESSKSKGSRFSALEEEWEDRDMDITVRQESKKYPPDKTKNSSCNMQNLGKFKSTIEMGELLRDCQVDLNRDSEIDVIFFVQTGLMHKLEQWGPKVLRARGASLDNMPPVSHGSSIPSDPGIETTPDNFEIEGGDKAHKDNGEDETVAKTPVDKQGNQKFFMNSF</sequence>
<reference evidence="2 3" key="1">
    <citation type="journal article" date="2022" name="Nat. Genet.">
        <title>Improved pea reference genome and pan-genome highlight genomic features and evolutionary characteristics.</title>
        <authorList>
            <person name="Yang T."/>
            <person name="Liu R."/>
            <person name="Luo Y."/>
            <person name="Hu S."/>
            <person name="Wang D."/>
            <person name="Wang C."/>
            <person name="Pandey M.K."/>
            <person name="Ge S."/>
            <person name="Xu Q."/>
            <person name="Li N."/>
            <person name="Li G."/>
            <person name="Huang Y."/>
            <person name="Saxena R.K."/>
            <person name="Ji Y."/>
            <person name="Li M."/>
            <person name="Yan X."/>
            <person name="He Y."/>
            <person name="Liu Y."/>
            <person name="Wang X."/>
            <person name="Xiang C."/>
            <person name="Varshney R.K."/>
            <person name="Ding H."/>
            <person name="Gao S."/>
            <person name="Zong X."/>
        </authorList>
    </citation>
    <scope>NUCLEOTIDE SEQUENCE [LARGE SCALE GENOMIC DNA]</scope>
    <source>
        <strain evidence="2 3">cv. Zhongwan 6</strain>
    </source>
</reference>
<dbReference type="EMBL" id="JAMSHJ010000004">
    <property type="protein sequence ID" value="KAI5415871.1"/>
    <property type="molecule type" value="Genomic_DNA"/>
</dbReference>
<accession>A0A9D4X7P3</accession>
<feature type="compositionally biased region" description="Polar residues" evidence="1">
    <location>
        <begin position="251"/>
        <end position="261"/>
    </location>
</feature>
<evidence type="ECO:0000313" key="3">
    <source>
        <dbReference type="Proteomes" id="UP001058974"/>
    </source>
</evidence>
<comment type="caution">
    <text evidence="2">The sequence shown here is derived from an EMBL/GenBank/DDBJ whole genome shotgun (WGS) entry which is preliminary data.</text>
</comment>
<organism evidence="2 3">
    <name type="scientific">Pisum sativum</name>
    <name type="common">Garden pea</name>
    <name type="synonym">Lathyrus oleraceus</name>
    <dbReference type="NCBI Taxonomy" id="3888"/>
    <lineage>
        <taxon>Eukaryota</taxon>
        <taxon>Viridiplantae</taxon>
        <taxon>Streptophyta</taxon>
        <taxon>Embryophyta</taxon>
        <taxon>Tracheophyta</taxon>
        <taxon>Spermatophyta</taxon>
        <taxon>Magnoliopsida</taxon>
        <taxon>eudicotyledons</taxon>
        <taxon>Gunneridae</taxon>
        <taxon>Pentapetalae</taxon>
        <taxon>rosids</taxon>
        <taxon>fabids</taxon>
        <taxon>Fabales</taxon>
        <taxon>Fabaceae</taxon>
        <taxon>Papilionoideae</taxon>
        <taxon>50 kb inversion clade</taxon>
        <taxon>NPAAA clade</taxon>
        <taxon>Hologalegina</taxon>
        <taxon>IRL clade</taxon>
        <taxon>Fabeae</taxon>
        <taxon>Lathyrus</taxon>
    </lineage>
</organism>
<dbReference type="Gramene" id="Psat04G0105600-T1">
    <property type="protein sequence ID" value="KAI5415871.1"/>
    <property type="gene ID" value="KIW84_041056"/>
</dbReference>
<evidence type="ECO:0008006" key="4">
    <source>
        <dbReference type="Google" id="ProtNLM"/>
    </source>
</evidence>
<gene>
    <name evidence="2" type="ORF">KIW84_041056</name>
</gene>
<name>A0A9D4X7P3_PEA</name>
<dbReference type="PANTHER" id="PTHR31286:SF99">
    <property type="entry name" value="DUF4283 DOMAIN-CONTAINING PROTEIN"/>
    <property type="match status" value="1"/>
</dbReference>
<keyword evidence="3" id="KW-1185">Reference proteome</keyword>
<evidence type="ECO:0000313" key="2">
    <source>
        <dbReference type="EMBL" id="KAI5415871.1"/>
    </source>
</evidence>
<feature type="region of interest" description="Disordered" evidence="1">
    <location>
        <begin position="203"/>
        <end position="261"/>
    </location>
</feature>
<dbReference type="AlphaFoldDB" id="A0A9D4X7P3"/>
<protein>
    <recommendedName>
        <fullName evidence="4">CCHC-type domain-containing protein</fullName>
    </recommendedName>
</protein>
<dbReference type="PANTHER" id="PTHR31286">
    <property type="entry name" value="GLYCINE-RICH CELL WALL STRUCTURAL PROTEIN 1.8-LIKE"/>
    <property type="match status" value="1"/>
</dbReference>
<evidence type="ECO:0000256" key="1">
    <source>
        <dbReference type="SAM" id="MobiDB-lite"/>
    </source>
</evidence>